<evidence type="ECO:0000313" key="6">
    <source>
        <dbReference type="Proteomes" id="UP001549145"/>
    </source>
</evidence>
<sequence>MLNATGCETFGSSTGWHDSYVHRILKNRSVIGEMQPYRLEGGKRMPDGEPVLGYYPAAVDSPTFFQVQALLHQRRNLGGGRKGKYVTNLFSKVASCAYCGAPMRIRASGNRAKDHLYLVCDRGRRGAGCFTTRWRYDHFEASFLTFVRELDLASLESRSDPSEEAALLESESLLSETIRQNEEKRENLLELILGRNERSEFLDEKLKELECSIYEWTRELSDTKRLISNLREEKYKFSESKEKIAELVIQAQNADDPSNYRLRSAIASRLSSLISELVLANAGGRPITSDTIDLICSESLIRSGVDRYGAGAQEMICQIRHALADPLSDRQFFIVKFADGTLRGVRPRKDDPREFETQIFSGPKGVHQIDRLGFENVASTGTDAIELILDPMVQVATF</sequence>
<dbReference type="Gene3D" id="3.90.1750.20">
    <property type="entry name" value="Putative Large Serine Recombinase, Chain B, Domain 2"/>
    <property type="match status" value="1"/>
</dbReference>
<keyword evidence="6" id="KW-1185">Reference proteome</keyword>
<evidence type="ECO:0000259" key="4">
    <source>
        <dbReference type="Pfam" id="PF13408"/>
    </source>
</evidence>
<accession>A0ABV2L6M8</accession>
<reference evidence="5 6" key="1">
    <citation type="submission" date="2024-06" db="EMBL/GenBank/DDBJ databases">
        <title>Genomic Encyclopedia of Type Strains, Phase IV (KMG-IV): sequencing the most valuable type-strain genomes for metagenomic binning, comparative biology and taxonomic classification.</title>
        <authorList>
            <person name="Goeker M."/>
        </authorList>
    </citation>
    <scope>NUCLEOTIDE SEQUENCE [LARGE SCALE GENOMIC DNA]</scope>
    <source>
        <strain evidence="5 6">DSM 21331</strain>
    </source>
</reference>
<comment type="caution">
    <text evidence="5">The sequence shown here is derived from an EMBL/GenBank/DDBJ whole genome shotgun (WGS) entry which is preliminary data.</text>
</comment>
<dbReference type="Proteomes" id="UP001549145">
    <property type="component" value="Unassembled WGS sequence"/>
</dbReference>
<dbReference type="InterPro" id="IPR025827">
    <property type="entry name" value="Zn_ribbon_recom_dom"/>
</dbReference>
<dbReference type="Pfam" id="PF13408">
    <property type="entry name" value="Zn_ribbon_recom"/>
    <property type="match status" value="1"/>
</dbReference>
<feature type="domain" description="Recombinase" evidence="3">
    <location>
        <begin position="2"/>
        <end position="74"/>
    </location>
</feature>
<organism evidence="5 6">
    <name type="scientific">Methylobacterium goesingense</name>
    <dbReference type="NCBI Taxonomy" id="243690"/>
    <lineage>
        <taxon>Bacteria</taxon>
        <taxon>Pseudomonadati</taxon>
        <taxon>Pseudomonadota</taxon>
        <taxon>Alphaproteobacteria</taxon>
        <taxon>Hyphomicrobiales</taxon>
        <taxon>Methylobacteriaceae</taxon>
        <taxon>Methylobacterium</taxon>
    </lineage>
</organism>
<evidence type="ECO:0000259" key="3">
    <source>
        <dbReference type="Pfam" id="PF07508"/>
    </source>
</evidence>
<keyword evidence="1" id="KW-0238">DNA-binding</keyword>
<feature type="domain" description="Recombinase zinc beta ribbon" evidence="4">
    <location>
        <begin position="89"/>
        <end position="147"/>
    </location>
</feature>
<dbReference type="EMBL" id="JBEPMM010000008">
    <property type="protein sequence ID" value="MET3693491.1"/>
    <property type="molecule type" value="Genomic_DNA"/>
</dbReference>
<protein>
    <recommendedName>
        <fullName evidence="7">Recombinase zinc beta ribbon domain-containing protein</fullName>
    </recommendedName>
</protein>
<dbReference type="InterPro" id="IPR011109">
    <property type="entry name" value="DNA_bind_recombinase_dom"/>
</dbReference>
<evidence type="ECO:0008006" key="7">
    <source>
        <dbReference type="Google" id="ProtNLM"/>
    </source>
</evidence>
<evidence type="ECO:0000313" key="5">
    <source>
        <dbReference type="EMBL" id="MET3693491.1"/>
    </source>
</evidence>
<evidence type="ECO:0000256" key="1">
    <source>
        <dbReference type="ARBA" id="ARBA00023125"/>
    </source>
</evidence>
<dbReference type="PANTHER" id="PTHR30461:SF2">
    <property type="entry name" value="SERINE RECOMBINASE PINE-RELATED"/>
    <property type="match status" value="1"/>
</dbReference>
<dbReference type="InterPro" id="IPR050639">
    <property type="entry name" value="SSR_resolvase"/>
</dbReference>
<dbReference type="Pfam" id="PF07508">
    <property type="entry name" value="Recombinase"/>
    <property type="match status" value="1"/>
</dbReference>
<dbReference type="InterPro" id="IPR038109">
    <property type="entry name" value="DNA_bind_recomb_sf"/>
</dbReference>
<dbReference type="PANTHER" id="PTHR30461">
    <property type="entry name" value="DNA-INVERTASE FROM LAMBDOID PROPHAGE"/>
    <property type="match status" value="1"/>
</dbReference>
<keyword evidence="2" id="KW-0233">DNA recombination</keyword>
<name>A0ABV2L6M8_9HYPH</name>
<evidence type="ECO:0000256" key="2">
    <source>
        <dbReference type="ARBA" id="ARBA00023172"/>
    </source>
</evidence>
<proteinExistence type="predicted"/>
<gene>
    <name evidence="5" type="ORF">ABID43_003041</name>
</gene>